<dbReference type="EMBL" id="LAZR01000026">
    <property type="protein sequence ID" value="KKO03548.1"/>
    <property type="molecule type" value="Genomic_DNA"/>
</dbReference>
<organism evidence="3">
    <name type="scientific">marine sediment metagenome</name>
    <dbReference type="NCBI Taxonomy" id="412755"/>
    <lineage>
        <taxon>unclassified sequences</taxon>
        <taxon>metagenomes</taxon>
        <taxon>ecological metagenomes</taxon>
    </lineage>
</organism>
<gene>
    <name evidence="3" type="ORF">LCGC14_0094730</name>
</gene>
<evidence type="ECO:0000313" key="3">
    <source>
        <dbReference type="EMBL" id="KKO03548.1"/>
    </source>
</evidence>
<accession>A0A0F9VUD6</accession>
<reference evidence="3" key="1">
    <citation type="journal article" date="2015" name="Nature">
        <title>Complex archaea that bridge the gap between prokaryotes and eukaryotes.</title>
        <authorList>
            <person name="Spang A."/>
            <person name="Saw J.H."/>
            <person name="Jorgensen S.L."/>
            <person name="Zaremba-Niedzwiedzka K."/>
            <person name="Martijn J."/>
            <person name="Lind A.E."/>
            <person name="van Eijk R."/>
            <person name="Schleper C."/>
            <person name="Guy L."/>
            <person name="Ettema T.J."/>
        </authorList>
    </citation>
    <scope>NUCLEOTIDE SEQUENCE</scope>
</reference>
<sequence>MTRIAHLCYAGTSGSARAAINIAVGSADPTRHVYVLYGACELRGDYGRQLDTLGCTWRYVRKPRGPLGRGYRNVARALIDLSADVVIVHGSRALPVAIWLDRLAPALPLVAVQHGPSREITSWWRRSICRRFSRLADATVTVSAGMADLIGRHRRLARAAQPLTVIPNGVDVNYWAADPLTRTADTPTCLTMVATLDGHKDHSTFLRAVRSLIDGGRDISACLVGAGPAERMLRKLTGELDLTGEVIFAGNLDRDDVRRVIHETDVLVHAARTESFGMAVLEAMAAARPVVATGCVGVDELIDDGRTGLLTPVGDAAALAAAIERLIDQPQLARQLAAAARREACERYSCRVTSAAYEALVDRLLAGEDRRSP</sequence>
<dbReference type="AlphaFoldDB" id="A0A0F9VUD6"/>
<dbReference type="InterPro" id="IPR001296">
    <property type="entry name" value="Glyco_trans_1"/>
</dbReference>
<proteinExistence type="predicted"/>
<dbReference type="Pfam" id="PF00534">
    <property type="entry name" value="Glycos_transf_1"/>
    <property type="match status" value="1"/>
</dbReference>
<dbReference type="CDD" id="cd03811">
    <property type="entry name" value="GT4_GT28_WabH-like"/>
    <property type="match status" value="1"/>
</dbReference>
<dbReference type="Pfam" id="PF13439">
    <property type="entry name" value="Glyco_transf_4"/>
    <property type="match status" value="1"/>
</dbReference>
<evidence type="ECO:0008006" key="4">
    <source>
        <dbReference type="Google" id="ProtNLM"/>
    </source>
</evidence>
<name>A0A0F9VUD6_9ZZZZ</name>
<dbReference type="Gene3D" id="3.40.50.2000">
    <property type="entry name" value="Glycogen Phosphorylase B"/>
    <property type="match status" value="2"/>
</dbReference>
<evidence type="ECO:0000259" key="2">
    <source>
        <dbReference type="Pfam" id="PF13439"/>
    </source>
</evidence>
<dbReference type="SUPFAM" id="SSF53756">
    <property type="entry name" value="UDP-Glycosyltransferase/glycogen phosphorylase"/>
    <property type="match status" value="1"/>
</dbReference>
<dbReference type="GO" id="GO:0016757">
    <property type="term" value="F:glycosyltransferase activity"/>
    <property type="evidence" value="ECO:0007669"/>
    <property type="project" value="InterPro"/>
</dbReference>
<comment type="caution">
    <text evidence="3">The sequence shown here is derived from an EMBL/GenBank/DDBJ whole genome shotgun (WGS) entry which is preliminary data.</text>
</comment>
<feature type="domain" description="Glycosyl transferase family 1" evidence="1">
    <location>
        <begin position="185"/>
        <end position="342"/>
    </location>
</feature>
<dbReference type="PANTHER" id="PTHR12526">
    <property type="entry name" value="GLYCOSYLTRANSFERASE"/>
    <property type="match status" value="1"/>
</dbReference>
<evidence type="ECO:0000259" key="1">
    <source>
        <dbReference type="Pfam" id="PF00534"/>
    </source>
</evidence>
<protein>
    <recommendedName>
        <fullName evidence="4">Glycosyltransferase subfamily 4-like N-terminal domain-containing protein</fullName>
    </recommendedName>
</protein>
<dbReference type="PANTHER" id="PTHR12526:SF637">
    <property type="entry name" value="GLYCOSYLTRANSFERASE EPSF-RELATED"/>
    <property type="match status" value="1"/>
</dbReference>
<dbReference type="InterPro" id="IPR028098">
    <property type="entry name" value="Glyco_trans_4-like_N"/>
</dbReference>
<feature type="domain" description="Glycosyltransferase subfamily 4-like N-terminal" evidence="2">
    <location>
        <begin position="47"/>
        <end position="173"/>
    </location>
</feature>